<evidence type="ECO:0000313" key="3">
    <source>
        <dbReference type="Proteomes" id="UP000279859"/>
    </source>
</evidence>
<reference evidence="2 3" key="1">
    <citation type="submission" date="2018-11" db="EMBL/GenBank/DDBJ databases">
        <title>Cryobacterium sp. nov., isolated from rhizosphere soil of lettuce.</title>
        <authorList>
            <person name="Wang Y."/>
        </authorList>
    </citation>
    <scope>NUCLEOTIDE SEQUENCE [LARGE SCALE GENOMIC DNA]</scope>
    <source>
        <strain evidence="2 3">NEAU-85</strain>
    </source>
</reference>
<keyword evidence="3" id="KW-1185">Reference proteome</keyword>
<evidence type="ECO:0000256" key="1">
    <source>
        <dbReference type="SAM" id="MobiDB-lite"/>
    </source>
</evidence>
<accession>A0A3M8LPF6</accession>
<dbReference type="RefSeq" id="WP_123044782.1">
    <property type="nucleotide sequence ID" value="NZ_RDSR01000003.1"/>
</dbReference>
<evidence type="ECO:0000313" key="2">
    <source>
        <dbReference type="EMBL" id="RNE66742.1"/>
    </source>
</evidence>
<evidence type="ECO:0008006" key="4">
    <source>
        <dbReference type="Google" id="ProtNLM"/>
    </source>
</evidence>
<dbReference type="AlphaFoldDB" id="A0A3M8LPF6"/>
<feature type="region of interest" description="Disordered" evidence="1">
    <location>
        <begin position="671"/>
        <end position="690"/>
    </location>
</feature>
<dbReference type="OrthoDB" id="9784823at2"/>
<dbReference type="EMBL" id="RDSR01000003">
    <property type="protein sequence ID" value="RNE66742.1"/>
    <property type="molecule type" value="Genomic_DNA"/>
</dbReference>
<name>A0A3M8LPF6_9MICO</name>
<sequence>MSEPSLLMTMSDIASLAQVQRPVVSVWRRRAAGTPEPFPAAVVQRAGQELFDSDDVGRWLAASGRGNNPDARADAAAHAALQLSLGGTDAFHALTALVALRGVLGTPLAGLSRDELLDAADERDPDDDMFYGEVKRTDSVALDLLCRYVDALVEAAYNEPAAFEKLIATDERQGGRGHRQTRLAANALQLISQVAAALAATQSGEPVLVDATGCAGDALLAVVESMHGLIEPTVFTAGFDTPACRLLRRRLLVHRIARLDLAVGGDGSFAVDGNVVHVVQYPTHDEPAMSGAKMLASIENIVLQMDDDQLGVVLAPASVLSDGRVAREIDDLRSALLRSGRVRAIVRLPTGLVPRKPQQAQALWVLGAAHSHVDLADRWTMVADLSSIALDEVAIDDLVSDLVASLGDRATVRAHAFRFARLVLTRTLLASRGSLVAGARPSAHSPIASDHAARADALLSALNAATDASAALDLAIEPGPTAATAGAATVDTLLADGSLRYIPGNRIDEADIAEGGTEADGIRLIGPAEVLGDLRLGARRIDRLRYAADYPSGRVTEPGDVVFCTAPRPSAVVDEEGTSVVVFPARILRVHRREPRGLVSRVMAADINALTAADKTWRRWALRRVPAGQACALNDALSAVSKRRQHALERLLRLDELSGLLMDGVASGGFTVASVDPTPPSPERPTKGIA</sequence>
<protein>
    <recommendedName>
        <fullName evidence="4">DNA methylase adenine-specific domain-containing protein</fullName>
    </recommendedName>
</protein>
<dbReference type="Proteomes" id="UP000279859">
    <property type="component" value="Unassembled WGS sequence"/>
</dbReference>
<gene>
    <name evidence="2" type="ORF">EEJ31_02865</name>
</gene>
<organism evidence="2 3">
    <name type="scientific">Cryobacterium tepidiphilum</name>
    <dbReference type="NCBI Taxonomy" id="2486026"/>
    <lineage>
        <taxon>Bacteria</taxon>
        <taxon>Bacillati</taxon>
        <taxon>Actinomycetota</taxon>
        <taxon>Actinomycetes</taxon>
        <taxon>Micrococcales</taxon>
        <taxon>Microbacteriaceae</taxon>
        <taxon>Cryobacterium</taxon>
    </lineage>
</organism>
<comment type="caution">
    <text evidence="2">The sequence shown here is derived from an EMBL/GenBank/DDBJ whole genome shotgun (WGS) entry which is preliminary data.</text>
</comment>
<proteinExistence type="predicted"/>